<name>A0A7V3PUQ7_UNCW3</name>
<evidence type="ECO:0000256" key="1">
    <source>
        <dbReference type="SAM" id="SignalP"/>
    </source>
</evidence>
<feature type="chain" id="PRO_5031026112" description="T9SS type A sorting domain-containing protein" evidence="1">
    <location>
        <begin position="21"/>
        <end position="188"/>
    </location>
</feature>
<keyword evidence="1" id="KW-0732">Signal</keyword>
<gene>
    <name evidence="2" type="ORF">ENX16_06405</name>
</gene>
<evidence type="ECO:0000313" key="2">
    <source>
        <dbReference type="EMBL" id="HGD13692.1"/>
    </source>
</evidence>
<proteinExistence type="predicted"/>
<reference evidence="2" key="1">
    <citation type="journal article" date="2020" name="mSystems">
        <title>Genome- and Community-Level Interaction Insights into Carbon Utilization and Element Cycling Functions of Hydrothermarchaeota in Hydrothermal Sediment.</title>
        <authorList>
            <person name="Zhou Z."/>
            <person name="Liu Y."/>
            <person name="Xu W."/>
            <person name="Pan J."/>
            <person name="Luo Z.H."/>
            <person name="Li M."/>
        </authorList>
    </citation>
    <scope>NUCLEOTIDE SEQUENCE [LARGE SCALE GENOMIC DNA]</scope>
    <source>
        <strain evidence="2">SpSt-914</strain>
    </source>
</reference>
<protein>
    <recommendedName>
        <fullName evidence="3">T9SS type A sorting domain-containing protein</fullName>
    </recommendedName>
</protein>
<accession>A0A7V3PUQ7</accession>
<comment type="caution">
    <text evidence="2">The sequence shown here is derived from an EMBL/GenBank/DDBJ whole genome shotgun (WGS) entry which is preliminary data.</text>
</comment>
<dbReference type="AlphaFoldDB" id="A0A7V3PUQ7"/>
<organism evidence="2">
    <name type="scientific">candidate division WOR-3 bacterium</name>
    <dbReference type="NCBI Taxonomy" id="2052148"/>
    <lineage>
        <taxon>Bacteria</taxon>
        <taxon>Bacteria division WOR-3</taxon>
    </lineage>
</organism>
<evidence type="ECO:0008006" key="3">
    <source>
        <dbReference type="Google" id="ProtNLM"/>
    </source>
</evidence>
<sequence>MNRTVLTLVLTLGLAAIAFAQMNITGYLYSEMMPVEVDSVYFEYGTNQTWFTTPGWMVNPGETDTFAFPEFAGWPAIIKVQLLAGGMPVYDSLYRPLPDSWYALRPPNDQIKFKFHGETGVQEFTPLNLNTDLPGIVNYVMFLNLINRSQAEVVDYLGRKVSTLSLSPGVYFYRPSGATVYQRLILIH</sequence>
<dbReference type="EMBL" id="DTMZ01000154">
    <property type="protein sequence ID" value="HGD13692.1"/>
    <property type="molecule type" value="Genomic_DNA"/>
</dbReference>
<feature type="signal peptide" evidence="1">
    <location>
        <begin position="1"/>
        <end position="20"/>
    </location>
</feature>